<dbReference type="Pfam" id="PF12796">
    <property type="entry name" value="Ank_2"/>
    <property type="match status" value="1"/>
</dbReference>
<evidence type="ECO:0000256" key="2">
    <source>
        <dbReference type="ARBA" id="ARBA00023043"/>
    </source>
</evidence>
<protein>
    <submittedName>
        <fullName evidence="5">Uncharacterized protein</fullName>
    </submittedName>
</protein>
<dbReference type="Gene3D" id="1.25.40.20">
    <property type="entry name" value="Ankyrin repeat-containing domain"/>
    <property type="match status" value="1"/>
</dbReference>
<evidence type="ECO:0000256" key="1">
    <source>
        <dbReference type="ARBA" id="ARBA00022737"/>
    </source>
</evidence>
<evidence type="ECO:0000256" key="3">
    <source>
        <dbReference type="PROSITE-ProRule" id="PRU00023"/>
    </source>
</evidence>
<dbReference type="PROSITE" id="PS50088">
    <property type="entry name" value="ANK_REPEAT"/>
    <property type="match status" value="2"/>
</dbReference>
<proteinExistence type="predicted"/>
<feature type="repeat" description="ANK" evidence="3">
    <location>
        <begin position="157"/>
        <end position="189"/>
    </location>
</feature>
<dbReference type="PROSITE" id="PS50297">
    <property type="entry name" value="ANK_REP_REGION"/>
    <property type="match status" value="1"/>
</dbReference>
<feature type="region of interest" description="Disordered" evidence="4">
    <location>
        <begin position="1"/>
        <end position="31"/>
    </location>
</feature>
<organism evidence="5 6">
    <name type="scientific">Polarella glacialis</name>
    <name type="common">Dinoflagellate</name>
    <dbReference type="NCBI Taxonomy" id="89957"/>
    <lineage>
        <taxon>Eukaryota</taxon>
        <taxon>Sar</taxon>
        <taxon>Alveolata</taxon>
        <taxon>Dinophyceae</taxon>
        <taxon>Suessiales</taxon>
        <taxon>Suessiaceae</taxon>
        <taxon>Polarella</taxon>
    </lineage>
</organism>
<dbReference type="InterPro" id="IPR002110">
    <property type="entry name" value="Ankyrin_rpt"/>
</dbReference>
<keyword evidence="1" id="KW-0677">Repeat</keyword>
<dbReference type="EMBL" id="CAJNNV010031800">
    <property type="protein sequence ID" value="CAE8637902.1"/>
    <property type="molecule type" value="Genomic_DNA"/>
</dbReference>
<dbReference type="SUPFAM" id="SSF48403">
    <property type="entry name" value="Ankyrin repeat"/>
    <property type="match status" value="1"/>
</dbReference>
<evidence type="ECO:0000313" key="6">
    <source>
        <dbReference type="Proteomes" id="UP000654075"/>
    </source>
</evidence>
<feature type="compositionally biased region" description="Polar residues" evidence="4">
    <location>
        <begin position="8"/>
        <end position="20"/>
    </location>
</feature>
<keyword evidence="6" id="KW-1185">Reference proteome</keyword>
<dbReference type="SMART" id="SM00248">
    <property type="entry name" value="ANK"/>
    <property type="match status" value="2"/>
</dbReference>
<reference evidence="5" key="1">
    <citation type="submission" date="2021-02" db="EMBL/GenBank/DDBJ databases">
        <authorList>
            <person name="Dougan E. K."/>
            <person name="Rhodes N."/>
            <person name="Thang M."/>
            <person name="Chan C."/>
        </authorList>
    </citation>
    <scope>NUCLEOTIDE SEQUENCE</scope>
</reference>
<comment type="caution">
    <text evidence="5">The sequence shown here is derived from an EMBL/GenBank/DDBJ whole genome shotgun (WGS) entry which is preliminary data.</text>
</comment>
<sequence>MNDRRSQVAETSQETSQASASKEKRHAELSQLAAQSAALKAKKTVTLEGSESEEPYFSDSDYEGDREIEETEAGFLLRSLTSEWHSNTENMVLNIITRKADVSERLLKPFLTIDASRHSCNFAMGGTALHFATRLGLIGVVSALMEHRAAIDAETVGGTTPLMMAVLFQRVDIAVTLLSKKASVLLQDENGHSACDLAILEGNPR</sequence>
<feature type="compositionally biased region" description="Acidic residues" evidence="4">
    <location>
        <begin position="50"/>
        <end position="64"/>
    </location>
</feature>
<keyword evidence="2 3" id="KW-0040">ANK repeat</keyword>
<evidence type="ECO:0000313" key="5">
    <source>
        <dbReference type="EMBL" id="CAE8637902.1"/>
    </source>
</evidence>
<feature type="repeat" description="ANK" evidence="3">
    <location>
        <begin position="124"/>
        <end position="156"/>
    </location>
</feature>
<dbReference type="InterPro" id="IPR036770">
    <property type="entry name" value="Ankyrin_rpt-contain_sf"/>
</dbReference>
<dbReference type="OrthoDB" id="290990at2759"/>
<feature type="region of interest" description="Disordered" evidence="4">
    <location>
        <begin position="43"/>
        <end position="64"/>
    </location>
</feature>
<dbReference type="Proteomes" id="UP000654075">
    <property type="component" value="Unassembled WGS sequence"/>
</dbReference>
<name>A0A813HI80_POLGL</name>
<feature type="non-terminal residue" evidence="5">
    <location>
        <position position="1"/>
    </location>
</feature>
<dbReference type="PANTHER" id="PTHR24171">
    <property type="entry name" value="ANKYRIN REPEAT DOMAIN-CONTAINING PROTEIN 39-RELATED"/>
    <property type="match status" value="1"/>
</dbReference>
<gene>
    <name evidence="5" type="ORF">PGLA1383_LOCUS53202</name>
</gene>
<accession>A0A813HI80</accession>
<dbReference type="AlphaFoldDB" id="A0A813HI80"/>
<evidence type="ECO:0000256" key="4">
    <source>
        <dbReference type="SAM" id="MobiDB-lite"/>
    </source>
</evidence>